<organism evidence="2 3">
    <name type="scientific">Vannielia litorea</name>
    <dbReference type="NCBI Taxonomy" id="1217970"/>
    <lineage>
        <taxon>Bacteria</taxon>
        <taxon>Pseudomonadati</taxon>
        <taxon>Pseudomonadota</taxon>
        <taxon>Alphaproteobacteria</taxon>
        <taxon>Rhodobacterales</taxon>
        <taxon>Paracoccaceae</taxon>
        <taxon>Vannielia</taxon>
    </lineage>
</organism>
<dbReference type="EMBL" id="FSRL01000001">
    <property type="protein sequence ID" value="SIN77874.1"/>
    <property type="molecule type" value="Genomic_DNA"/>
</dbReference>
<gene>
    <name evidence="2" type="ORF">SAMN05444002_0319</name>
</gene>
<keyword evidence="3" id="KW-1185">Reference proteome</keyword>
<name>A0A1N6E4D5_9RHOB</name>
<proteinExistence type="predicted"/>
<evidence type="ECO:0000256" key="1">
    <source>
        <dbReference type="SAM" id="Phobius"/>
    </source>
</evidence>
<keyword evidence="1" id="KW-0812">Transmembrane</keyword>
<feature type="transmembrane region" description="Helical" evidence="1">
    <location>
        <begin position="21"/>
        <end position="42"/>
    </location>
</feature>
<protein>
    <submittedName>
        <fullName evidence="2">Uncharacterized protein</fullName>
    </submittedName>
</protein>
<sequence length="99" mass="10649">MYAPNNYPPRGPQSPMDDIKGGFATTAAAMVAILLGSPFNALTAPYVTAMAERSYSYEVVDLIGIAWMILAYPFVFFAARASILAALTAAGVYLAYRFI</sequence>
<accession>A0A1N6E4D5</accession>
<evidence type="ECO:0000313" key="2">
    <source>
        <dbReference type="EMBL" id="SIN77874.1"/>
    </source>
</evidence>
<keyword evidence="1" id="KW-0472">Membrane</keyword>
<dbReference type="RefSeq" id="WP_175570408.1">
    <property type="nucleotide sequence ID" value="NZ_FSRL01000001.1"/>
</dbReference>
<reference evidence="3" key="1">
    <citation type="submission" date="2016-11" db="EMBL/GenBank/DDBJ databases">
        <authorList>
            <person name="Varghese N."/>
            <person name="Submissions S."/>
        </authorList>
    </citation>
    <scope>NUCLEOTIDE SEQUENCE [LARGE SCALE GENOMIC DNA]</scope>
    <source>
        <strain evidence="3">DSM 29440</strain>
    </source>
</reference>
<feature type="transmembrane region" description="Helical" evidence="1">
    <location>
        <begin position="62"/>
        <end position="95"/>
    </location>
</feature>
<dbReference type="Proteomes" id="UP000184932">
    <property type="component" value="Unassembled WGS sequence"/>
</dbReference>
<dbReference type="AlphaFoldDB" id="A0A1N6E4D5"/>
<keyword evidence="1" id="KW-1133">Transmembrane helix</keyword>
<evidence type="ECO:0000313" key="3">
    <source>
        <dbReference type="Proteomes" id="UP000184932"/>
    </source>
</evidence>
<dbReference type="STRING" id="1217970.SAMN05444002_0319"/>